<evidence type="ECO:0008006" key="3">
    <source>
        <dbReference type="Google" id="ProtNLM"/>
    </source>
</evidence>
<protein>
    <recommendedName>
        <fullName evidence="3">Reverse transcriptase Ty1/copia-type domain-containing protein</fullName>
    </recommendedName>
</protein>
<keyword evidence="2" id="KW-1185">Reference proteome</keyword>
<sequence>MGFIDHVKRFLDDKFSIKDLGVLRYFLGLEVARSPRDIVISERKYVLDILIEVGVLGSRLSAFPVEQNHQLTKPSSDLLVDGSSYQRLIGHLLYLTVSHPDITYGVNILSRFVHAPTQAHMDSARLILRYLKTSPGQGLYFSADDTLKHNTKLRPSVIAVRKCSKVASSNYQPGV</sequence>
<gene>
    <name evidence="1" type="ORF">LTRI10_LOCUS33554</name>
</gene>
<accession>A0AAV2F4S3</accession>
<dbReference type="AlphaFoldDB" id="A0AAV2F4S3"/>
<dbReference type="PANTHER" id="PTHR11439">
    <property type="entry name" value="GAG-POL-RELATED RETROTRANSPOSON"/>
    <property type="match status" value="1"/>
</dbReference>
<dbReference type="Proteomes" id="UP001497516">
    <property type="component" value="Chromosome 6"/>
</dbReference>
<organism evidence="1 2">
    <name type="scientific">Linum trigynum</name>
    <dbReference type="NCBI Taxonomy" id="586398"/>
    <lineage>
        <taxon>Eukaryota</taxon>
        <taxon>Viridiplantae</taxon>
        <taxon>Streptophyta</taxon>
        <taxon>Embryophyta</taxon>
        <taxon>Tracheophyta</taxon>
        <taxon>Spermatophyta</taxon>
        <taxon>Magnoliopsida</taxon>
        <taxon>eudicotyledons</taxon>
        <taxon>Gunneridae</taxon>
        <taxon>Pentapetalae</taxon>
        <taxon>rosids</taxon>
        <taxon>fabids</taxon>
        <taxon>Malpighiales</taxon>
        <taxon>Linaceae</taxon>
        <taxon>Linum</taxon>
    </lineage>
</organism>
<dbReference type="EMBL" id="OZ034819">
    <property type="protein sequence ID" value="CAL1392942.1"/>
    <property type="molecule type" value="Genomic_DNA"/>
</dbReference>
<name>A0AAV2F4S3_9ROSI</name>
<dbReference type="PANTHER" id="PTHR11439:SF498">
    <property type="entry name" value="DNAK FAMILY PROTEIN"/>
    <property type="match status" value="1"/>
</dbReference>
<evidence type="ECO:0000313" key="1">
    <source>
        <dbReference type="EMBL" id="CAL1392942.1"/>
    </source>
</evidence>
<proteinExistence type="predicted"/>
<reference evidence="1 2" key="1">
    <citation type="submission" date="2024-04" db="EMBL/GenBank/DDBJ databases">
        <authorList>
            <person name="Fracassetti M."/>
        </authorList>
    </citation>
    <scope>NUCLEOTIDE SEQUENCE [LARGE SCALE GENOMIC DNA]</scope>
</reference>
<evidence type="ECO:0000313" key="2">
    <source>
        <dbReference type="Proteomes" id="UP001497516"/>
    </source>
</evidence>